<organism evidence="1">
    <name type="scientific">marine sediment metagenome</name>
    <dbReference type="NCBI Taxonomy" id="412755"/>
    <lineage>
        <taxon>unclassified sequences</taxon>
        <taxon>metagenomes</taxon>
        <taxon>ecological metagenomes</taxon>
    </lineage>
</organism>
<dbReference type="PANTHER" id="PTHR43847">
    <property type="entry name" value="BLL3993 PROTEIN"/>
    <property type="match status" value="1"/>
</dbReference>
<name>X1IDI8_9ZZZZ</name>
<dbReference type="PANTHER" id="PTHR43847:SF1">
    <property type="entry name" value="BLL3993 PROTEIN"/>
    <property type="match status" value="1"/>
</dbReference>
<dbReference type="Gene3D" id="1.20.120.1630">
    <property type="match status" value="1"/>
</dbReference>
<reference evidence="1" key="1">
    <citation type="journal article" date="2014" name="Front. Microbiol.">
        <title>High frequency of phylogenetically diverse reductive dehalogenase-homologous genes in deep subseafloor sedimentary metagenomes.</title>
        <authorList>
            <person name="Kawai M."/>
            <person name="Futagami T."/>
            <person name="Toyoda A."/>
            <person name="Takaki Y."/>
            <person name="Nishi S."/>
            <person name="Hori S."/>
            <person name="Arai W."/>
            <person name="Tsubouchi T."/>
            <person name="Morono Y."/>
            <person name="Uchiyama I."/>
            <person name="Ito T."/>
            <person name="Fujiyama A."/>
            <person name="Inagaki F."/>
            <person name="Takami H."/>
        </authorList>
    </citation>
    <scope>NUCLEOTIDE SEQUENCE</scope>
    <source>
        <strain evidence="1">Expedition CK06-06</strain>
    </source>
</reference>
<evidence type="ECO:0008006" key="2">
    <source>
        <dbReference type="Google" id="ProtNLM"/>
    </source>
</evidence>
<gene>
    <name evidence="1" type="ORF">S03H2_52197</name>
</gene>
<dbReference type="EMBL" id="BARU01033152">
    <property type="protein sequence ID" value="GAH64174.1"/>
    <property type="molecule type" value="Genomic_DNA"/>
</dbReference>
<dbReference type="AlphaFoldDB" id="X1IDI8"/>
<evidence type="ECO:0000313" key="1">
    <source>
        <dbReference type="EMBL" id="GAH64174.1"/>
    </source>
</evidence>
<proteinExistence type="predicted"/>
<protein>
    <recommendedName>
        <fullName evidence="2">Steroid 5-alpha reductase C-terminal domain-containing protein</fullName>
    </recommendedName>
</protein>
<sequence length="40" mass="4881">FIVIGLIIRIVFEDKMLHEELEGYKEYAQKTKKKLIPFIW</sequence>
<dbReference type="InterPro" id="IPR052527">
    <property type="entry name" value="Metal_cation-efflux_comp"/>
</dbReference>
<comment type="caution">
    <text evidence="1">The sequence shown here is derived from an EMBL/GenBank/DDBJ whole genome shotgun (WGS) entry which is preliminary data.</text>
</comment>
<accession>X1IDI8</accession>
<feature type="non-terminal residue" evidence="1">
    <location>
        <position position="1"/>
    </location>
</feature>